<evidence type="ECO:0000259" key="13">
    <source>
        <dbReference type="Pfam" id="PF00899"/>
    </source>
</evidence>
<dbReference type="GO" id="GO:0004792">
    <property type="term" value="F:thiosulfate-cyanide sulfurtransferase activity"/>
    <property type="evidence" value="ECO:0007669"/>
    <property type="project" value="TreeGrafter"/>
</dbReference>
<comment type="similarity">
    <text evidence="1">Belongs to the HesA/MoeB/ThiF family.</text>
</comment>
<dbReference type="GO" id="GO:0008641">
    <property type="term" value="F:ubiquitin-like modifier activating enzyme activity"/>
    <property type="evidence" value="ECO:0007669"/>
    <property type="project" value="InterPro"/>
</dbReference>
<dbReference type="EC" id="2.7.7.80" evidence="8"/>
<evidence type="ECO:0000256" key="7">
    <source>
        <dbReference type="ARBA" id="ARBA00063809"/>
    </source>
</evidence>
<dbReference type="Pfam" id="PF00899">
    <property type="entry name" value="ThiF"/>
    <property type="match status" value="1"/>
</dbReference>
<accession>A0A1H2YLE8</accession>
<gene>
    <name evidence="14" type="ORF">SAMN05444336_103172</name>
</gene>
<dbReference type="GO" id="GO:0061605">
    <property type="term" value="F:molybdopterin-synthase adenylyltransferase activity"/>
    <property type="evidence" value="ECO:0007669"/>
    <property type="project" value="UniProtKB-EC"/>
</dbReference>
<sequence>MALTDDELDRYARHIVLREIGGPGQAALRAASVAVIGAGGLGSPALLYLAAAGIGRLTVIDDDAVSLSNLQRQVLHATGAVGRPKIDSARDALAAVNPGVEVQGVASRLTEANAEAILAGHTVVLDGSDNFDTRHLANVACARLGVPLVAGAIGQWEGQLSVWNPAAGGPCYACVFPERPAPGLVPACAEAGVLGALAGVIGSMMAAEAVKLLVGAGEPLAGRLLLWDALWAEARTIGVRRRPGCPVCGGIPGARGLKPEA</sequence>
<dbReference type="Proteomes" id="UP000199118">
    <property type="component" value="Unassembled WGS sequence"/>
</dbReference>
<dbReference type="STRING" id="356660.SAMN05444336_103172"/>
<evidence type="ECO:0000256" key="1">
    <source>
        <dbReference type="ARBA" id="ARBA00009919"/>
    </source>
</evidence>
<keyword evidence="4" id="KW-0067">ATP-binding</keyword>
<comment type="function">
    <text evidence="6">Catalyzes the adenylation by ATP of the carboxyl group of the C-terminal glycine of sulfur carrier protein MoaD.</text>
</comment>
<keyword evidence="3" id="KW-0547">Nucleotide-binding</keyword>
<dbReference type="InterPro" id="IPR045886">
    <property type="entry name" value="ThiF/MoeB/HesA"/>
</dbReference>
<comment type="catalytic activity">
    <reaction evidence="5">
        <text>[molybdopterin-synthase sulfur-carrier protein]-C-terminal Gly-Gly + ATP + H(+) = [molybdopterin-synthase sulfur-carrier protein]-C-terminal Gly-Gly-AMP + diphosphate</text>
        <dbReference type="Rhea" id="RHEA:43616"/>
        <dbReference type="Rhea" id="RHEA-COMP:12159"/>
        <dbReference type="Rhea" id="RHEA-COMP:12202"/>
        <dbReference type="ChEBI" id="CHEBI:15378"/>
        <dbReference type="ChEBI" id="CHEBI:30616"/>
        <dbReference type="ChEBI" id="CHEBI:33019"/>
        <dbReference type="ChEBI" id="CHEBI:90618"/>
        <dbReference type="ChEBI" id="CHEBI:90778"/>
        <dbReference type="EC" id="2.7.7.80"/>
    </reaction>
</comment>
<keyword evidence="14" id="KW-0548">Nucleotidyltransferase</keyword>
<dbReference type="EMBL" id="FNMZ01000003">
    <property type="protein sequence ID" value="SDX05996.1"/>
    <property type="molecule type" value="Genomic_DNA"/>
</dbReference>
<dbReference type="GO" id="GO:0005524">
    <property type="term" value="F:ATP binding"/>
    <property type="evidence" value="ECO:0007669"/>
    <property type="project" value="UniProtKB-KW"/>
</dbReference>
<evidence type="ECO:0000256" key="4">
    <source>
        <dbReference type="ARBA" id="ARBA00022840"/>
    </source>
</evidence>
<evidence type="ECO:0000256" key="5">
    <source>
        <dbReference type="ARBA" id="ARBA00052218"/>
    </source>
</evidence>
<reference evidence="14 15" key="1">
    <citation type="submission" date="2016-10" db="EMBL/GenBank/DDBJ databases">
        <authorList>
            <person name="de Groot N.N."/>
        </authorList>
    </citation>
    <scope>NUCLEOTIDE SEQUENCE [LARGE SCALE GENOMIC DNA]</scope>
    <source>
        <strain evidence="14 15">DSM 17890</strain>
    </source>
</reference>
<dbReference type="FunFam" id="3.40.50.720:FF:000033">
    <property type="entry name" value="Adenylyltransferase and sulfurtransferase MOCS3"/>
    <property type="match status" value="1"/>
</dbReference>
<dbReference type="OrthoDB" id="9804286at2"/>
<evidence type="ECO:0000313" key="14">
    <source>
        <dbReference type="EMBL" id="SDX05996.1"/>
    </source>
</evidence>
<dbReference type="PANTHER" id="PTHR10953:SF102">
    <property type="entry name" value="ADENYLYLTRANSFERASE AND SULFURTRANSFERASE MOCS3"/>
    <property type="match status" value="1"/>
</dbReference>
<evidence type="ECO:0000256" key="9">
    <source>
        <dbReference type="ARBA" id="ARBA00073635"/>
    </source>
</evidence>
<evidence type="ECO:0000256" key="2">
    <source>
        <dbReference type="ARBA" id="ARBA00022679"/>
    </source>
</evidence>
<name>A0A1H2YLE8_9RHOB</name>
<evidence type="ECO:0000313" key="15">
    <source>
        <dbReference type="Proteomes" id="UP000199118"/>
    </source>
</evidence>
<dbReference type="InterPro" id="IPR000594">
    <property type="entry name" value="ThiF_NAD_FAD-bd"/>
</dbReference>
<dbReference type="GO" id="GO:0008146">
    <property type="term" value="F:sulfotransferase activity"/>
    <property type="evidence" value="ECO:0007669"/>
    <property type="project" value="TreeGrafter"/>
</dbReference>
<dbReference type="InterPro" id="IPR035985">
    <property type="entry name" value="Ubiquitin-activating_enz"/>
</dbReference>
<dbReference type="GO" id="GO:0005829">
    <property type="term" value="C:cytosol"/>
    <property type="evidence" value="ECO:0007669"/>
    <property type="project" value="TreeGrafter"/>
</dbReference>
<comment type="subunit">
    <text evidence="7">Homodimer. Forms a stable heterotetrameric complex of 2 MoeB and 2 MoaD during adenylation of MoaD.</text>
</comment>
<evidence type="ECO:0000256" key="10">
    <source>
        <dbReference type="ARBA" id="ARBA00075110"/>
    </source>
</evidence>
<protein>
    <recommendedName>
        <fullName evidence="9">Molybdopterin-synthase adenylyltransferase</fullName>
        <ecNumber evidence="8">2.7.7.80</ecNumber>
    </recommendedName>
    <alternativeName>
        <fullName evidence="12">MoaD protein adenylase</fullName>
    </alternativeName>
    <alternativeName>
        <fullName evidence="10">Molybdopterin-converting factor subunit 1 adenylase</fullName>
    </alternativeName>
    <alternativeName>
        <fullName evidence="11">Sulfur carrier protein MoaD adenylyltransferase</fullName>
    </alternativeName>
</protein>
<dbReference type="NCBIfam" id="NF004281">
    <property type="entry name" value="PRK05690.1"/>
    <property type="match status" value="1"/>
</dbReference>
<proteinExistence type="inferred from homology"/>
<dbReference type="Gene3D" id="3.40.50.720">
    <property type="entry name" value="NAD(P)-binding Rossmann-like Domain"/>
    <property type="match status" value="1"/>
</dbReference>
<evidence type="ECO:0000256" key="6">
    <source>
        <dbReference type="ARBA" id="ARBA00055169"/>
    </source>
</evidence>
<evidence type="ECO:0000256" key="11">
    <source>
        <dbReference type="ARBA" id="ARBA00075328"/>
    </source>
</evidence>
<evidence type="ECO:0000256" key="12">
    <source>
        <dbReference type="ARBA" id="ARBA00078531"/>
    </source>
</evidence>
<dbReference type="SUPFAM" id="SSF69572">
    <property type="entry name" value="Activating enzymes of the ubiquitin-like proteins"/>
    <property type="match status" value="1"/>
</dbReference>
<dbReference type="PANTHER" id="PTHR10953">
    <property type="entry name" value="UBIQUITIN-ACTIVATING ENZYME E1"/>
    <property type="match status" value="1"/>
</dbReference>
<evidence type="ECO:0000256" key="8">
    <source>
        <dbReference type="ARBA" id="ARBA00066884"/>
    </source>
</evidence>
<evidence type="ECO:0000256" key="3">
    <source>
        <dbReference type="ARBA" id="ARBA00022741"/>
    </source>
</evidence>
<organism evidence="14 15">
    <name type="scientific">Albimonas donghaensis</name>
    <dbReference type="NCBI Taxonomy" id="356660"/>
    <lineage>
        <taxon>Bacteria</taxon>
        <taxon>Pseudomonadati</taxon>
        <taxon>Pseudomonadota</taxon>
        <taxon>Alphaproteobacteria</taxon>
        <taxon>Rhodobacterales</taxon>
        <taxon>Paracoccaceae</taxon>
        <taxon>Albimonas</taxon>
    </lineage>
</organism>
<dbReference type="AlphaFoldDB" id="A0A1H2YLE8"/>
<dbReference type="CDD" id="cd00757">
    <property type="entry name" value="ThiF_MoeB_HesA_family"/>
    <property type="match status" value="1"/>
</dbReference>
<feature type="domain" description="THIF-type NAD/FAD binding fold" evidence="13">
    <location>
        <begin position="11"/>
        <end position="247"/>
    </location>
</feature>
<keyword evidence="15" id="KW-1185">Reference proteome</keyword>
<keyword evidence="2 14" id="KW-0808">Transferase</keyword>